<dbReference type="Proteomes" id="UP001620461">
    <property type="component" value="Unassembled WGS sequence"/>
</dbReference>
<keyword evidence="3" id="KW-1185">Reference proteome</keyword>
<comment type="caution">
    <text evidence="2">The sequence shown here is derived from an EMBL/GenBank/DDBJ whole genome shotgun (WGS) entry which is preliminary data.</text>
</comment>
<proteinExistence type="predicted"/>
<protein>
    <recommendedName>
        <fullName evidence="4">Lipoprotein</fullName>
    </recommendedName>
</protein>
<evidence type="ECO:0008006" key="4">
    <source>
        <dbReference type="Google" id="ProtNLM"/>
    </source>
</evidence>
<name>A0ABW8JIS6_9GAMM</name>
<organism evidence="2 3">
    <name type="scientific">Dyella jejuensis</name>
    <dbReference type="NCBI Taxonomy" id="1432009"/>
    <lineage>
        <taxon>Bacteria</taxon>
        <taxon>Pseudomonadati</taxon>
        <taxon>Pseudomonadota</taxon>
        <taxon>Gammaproteobacteria</taxon>
        <taxon>Lysobacterales</taxon>
        <taxon>Rhodanobacteraceae</taxon>
        <taxon>Dyella</taxon>
    </lineage>
</organism>
<accession>A0ABW8JIS6</accession>
<gene>
    <name evidence="2" type="ORF">ISP15_07420</name>
</gene>
<reference evidence="2 3" key="1">
    <citation type="submission" date="2020-10" db="EMBL/GenBank/DDBJ databases">
        <title>Phylogeny of dyella-like bacteria.</title>
        <authorList>
            <person name="Fu J."/>
        </authorList>
    </citation>
    <scope>NUCLEOTIDE SEQUENCE [LARGE SCALE GENOMIC DNA]</scope>
    <source>
        <strain evidence="2 3">JP1</strain>
    </source>
</reference>
<evidence type="ECO:0000256" key="1">
    <source>
        <dbReference type="SAM" id="MobiDB-lite"/>
    </source>
</evidence>
<feature type="compositionally biased region" description="Low complexity" evidence="1">
    <location>
        <begin position="304"/>
        <end position="313"/>
    </location>
</feature>
<sequence>MAATHHFCFGGIASGVKPRKSAAPQVVINKGNLFIQGYLRPVLLCSCVLLAGCATSRSEINLQSPAIVAPATTATSAQQVVVIGKITDDRVFEDAPDEPSTPSLGFGGVGKATDDVKARAVARKRNTYGKALGDVLLQPGQTVESVIRENLMAAFQQAGYQVKSVGDAGPAPLVVDVRITKFWAWFDPGFWAITLNDNIATDLIFHGAGAPVVVSTHVEDKRQAATDDAWIKVVDQGLDAYRAEVTRRLRGLDGSHISETAANTLAAPSAGLAPVASASSQASAPGDVSATEPMAPKPTPVAEATPATVMPSPAPSASSAAVATGSTVATATAPQGFVADTATTPLAQSVAIQLGCGAVQAHSATTFIASCGSYGVLIDCDSGQCRPMHTVNVKKDE</sequence>
<evidence type="ECO:0000313" key="3">
    <source>
        <dbReference type="Proteomes" id="UP001620461"/>
    </source>
</evidence>
<evidence type="ECO:0000313" key="2">
    <source>
        <dbReference type="EMBL" id="MFK2900161.1"/>
    </source>
</evidence>
<dbReference type="RefSeq" id="WP_404546581.1">
    <property type="nucleotide sequence ID" value="NZ_JADIKJ010000007.1"/>
</dbReference>
<dbReference type="EMBL" id="JADIKJ010000007">
    <property type="protein sequence ID" value="MFK2900161.1"/>
    <property type="molecule type" value="Genomic_DNA"/>
</dbReference>
<feature type="region of interest" description="Disordered" evidence="1">
    <location>
        <begin position="277"/>
        <end position="313"/>
    </location>
</feature>